<dbReference type="GO" id="GO:0045025">
    <property type="term" value="C:mitochondrial degradosome"/>
    <property type="evidence" value="ECO:0007669"/>
    <property type="project" value="TreeGrafter"/>
</dbReference>
<dbReference type="FunFam" id="3.40.50.300:FF:000446">
    <property type="entry name" value="ATP-dependent RNA helicase SUPV3L1, mitochondrial"/>
    <property type="match status" value="1"/>
</dbReference>
<evidence type="ECO:0000256" key="9">
    <source>
        <dbReference type="ARBA" id="ARBA00022840"/>
    </source>
</evidence>
<accession>A0AA88Y0N6</accession>
<dbReference type="SMART" id="SM00490">
    <property type="entry name" value="HELICc"/>
    <property type="match status" value="1"/>
</dbReference>
<comment type="subcellular location">
    <subcellularLocation>
        <location evidence="3">Mitochondrion matrix</location>
    </subcellularLocation>
</comment>
<dbReference type="GO" id="GO:0003724">
    <property type="term" value="F:RNA helicase activity"/>
    <property type="evidence" value="ECO:0007669"/>
    <property type="project" value="UniProtKB-EC"/>
</dbReference>
<dbReference type="Proteomes" id="UP001186944">
    <property type="component" value="Unassembled WGS sequence"/>
</dbReference>
<evidence type="ECO:0000256" key="11">
    <source>
        <dbReference type="ARBA" id="ARBA00023128"/>
    </source>
</evidence>
<dbReference type="PANTHER" id="PTHR12131">
    <property type="entry name" value="ATP-DEPENDENT RNA AND DNA HELICASE"/>
    <property type="match status" value="1"/>
</dbReference>
<evidence type="ECO:0000256" key="7">
    <source>
        <dbReference type="ARBA" id="ARBA00022801"/>
    </source>
</evidence>
<evidence type="ECO:0000256" key="5">
    <source>
        <dbReference type="ARBA" id="ARBA00012552"/>
    </source>
</evidence>
<dbReference type="PROSITE" id="PS51194">
    <property type="entry name" value="HELICASE_CTER"/>
    <property type="match status" value="1"/>
</dbReference>
<comment type="cofactor">
    <cofactor evidence="2">
        <name>Mg(2+)</name>
        <dbReference type="ChEBI" id="CHEBI:18420"/>
    </cofactor>
</comment>
<dbReference type="InterPro" id="IPR041453">
    <property type="entry name" value="Suv3_N"/>
</dbReference>
<dbReference type="EMBL" id="VSWD01000008">
    <property type="protein sequence ID" value="KAK3095483.1"/>
    <property type="molecule type" value="Genomic_DNA"/>
</dbReference>
<evidence type="ECO:0000313" key="14">
    <source>
        <dbReference type="EMBL" id="KAK3095483.1"/>
    </source>
</evidence>
<dbReference type="InterPro" id="IPR014001">
    <property type="entry name" value="Helicase_ATP-bd"/>
</dbReference>
<organism evidence="14 15">
    <name type="scientific">Pinctada imbricata</name>
    <name type="common">Atlantic pearl-oyster</name>
    <name type="synonym">Pinctada martensii</name>
    <dbReference type="NCBI Taxonomy" id="66713"/>
    <lineage>
        <taxon>Eukaryota</taxon>
        <taxon>Metazoa</taxon>
        <taxon>Spiralia</taxon>
        <taxon>Lophotrochozoa</taxon>
        <taxon>Mollusca</taxon>
        <taxon>Bivalvia</taxon>
        <taxon>Autobranchia</taxon>
        <taxon>Pteriomorphia</taxon>
        <taxon>Pterioida</taxon>
        <taxon>Pterioidea</taxon>
        <taxon>Pteriidae</taxon>
        <taxon>Pinctada</taxon>
    </lineage>
</organism>
<dbReference type="CDD" id="cd17913">
    <property type="entry name" value="DEXQc_Suv3"/>
    <property type="match status" value="1"/>
</dbReference>
<dbReference type="Gene3D" id="1.20.272.40">
    <property type="match status" value="1"/>
</dbReference>
<dbReference type="FunFam" id="3.40.50.300:FF:000269">
    <property type="entry name" value="ATP-dependent RNA helicase SUPV3L1, mitochondrial"/>
    <property type="match status" value="1"/>
</dbReference>
<dbReference type="InterPro" id="IPR027417">
    <property type="entry name" value="P-loop_NTPase"/>
</dbReference>
<dbReference type="EC" id="3.6.4.13" evidence="5"/>
<evidence type="ECO:0000256" key="2">
    <source>
        <dbReference type="ARBA" id="ARBA00001946"/>
    </source>
</evidence>
<evidence type="ECO:0000256" key="10">
    <source>
        <dbReference type="ARBA" id="ARBA00022946"/>
    </source>
</evidence>
<evidence type="ECO:0000256" key="8">
    <source>
        <dbReference type="ARBA" id="ARBA00022806"/>
    </source>
</evidence>
<dbReference type="SUPFAM" id="SSF52540">
    <property type="entry name" value="P-loop containing nucleoside triphosphate hydrolases"/>
    <property type="match status" value="1"/>
</dbReference>
<dbReference type="InterPro" id="IPR050699">
    <property type="entry name" value="RNA-DNA_Helicase"/>
</dbReference>
<dbReference type="InterPro" id="IPR022192">
    <property type="entry name" value="SUV3_C"/>
</dbReference>
<evidence type="ECO:0000256" key="3">
    <source>
        <dbReference type="ARBA" id="ARBA00004305"/>
    </source>
</evidence>
<dbReference type="GO" id="GO:0005524">
    <property type="term" value="F:ATP binding"/>
    <property type="evidence" value="ECO:0007669"/>
    <property type="project" value="UniProtKB-KW"/>
</dbReference>
<dbReference type="Pfam" id="PF12513">
    <property type="entry name" value="SUV3_C"/>
    <property type="match status" value="1"/>
</dbReference>
<keyword evidence="15" id="KW-1185">Reference proteome</keyword>
<keyword evidence="8" id="KW-0347">Helicase</keyword>
<keyword evidence="7" id="KW-0378">Hydrolase</keyword>
<keyword evidence="9" id="KW-0067">ATP-binding</keyword>
<evidence type="ECO:0000256" key="12">
    <source>
        <dbReference type="ARBA" id="ARBA00047984"/>
    </source>
</evidence>
<protein>
    <recommendedName>
        <fullName evidence="5">RNA helicase</fullName>
        <ecNumber evidence="5">3.6.4.13</ecNumber>
    </recommendedName>
</protein>
<comment type="catalytic activity">
    <reaction evidence="12">
        <text>ATP + H2O = ADP + phosphate + H(+)</text>
        <dbReference type="Rhea" id="RHEA:13065"/>
        <dbReference type="ChEBI" id="CHEBI:15377"/>
        <dbReference type="ChEBI" id="CHEBI:15378"/>
        <dbReference type="ChEBI" id="CHEBI:30616"/>
        <dbReference type="ChEBI" id="CHEBI:43474"/>
        <dbReference type="ChEBI" id="CHEBI:456216"/>
        <dbReference type="EC" id="3.6.4.13"/>
    </reaction>
</comment>
<comment type="cofactor">
    <cofactor evidence="1">
        <name>Mn(2+)</name>
        <dbReference type="ChEBI" id="CHEBI:29035"/>
    </cofactor>
</comment>
<reference evidence="14" key="1">
    <citation type="submission" date="2019-08" db="EMBL/GenBank/DDBJ databases">
        <title>The improved chromosome-level genome for the pearl oyster Pinctada fucata martensii using PacBio sequencing and Hi-C.</title>
        <authorList>
            <person name="Zheng Z."/>
        </authorList>
    </citation>
    <scope>NUCLEOTIDE SEQUENCE</scope>
    <source>
        <strain evidence="14">ZZ-2019</strain>
        <tissue evidence="14">Adductor muscle</tissue>
    </source>
</reference>
<evidence type="ECO:0000256" key="6">
    <source>
        <dbReference type="ARBA" id="ARBA00022741"/>
    </source>
</evidence>
<comment type="caution">
    <text evidence="14">The sequence shown here is derived from an EMBL/GenBank/DDBJ whole genome shotgun (WGS) entry which is preliminary data.</text>
</comment>
<dbReference type="Pfam" id="PF22527">
    <property type="entry name" value="DEXQc_Suv3"/>
    <property type="match status" value="1"/>
</dbReference>
<dbReference type="InterPro" id="IPR041082">
    <property type="entry name" value="Suv3_C_1"/>
</dbReference>
<dbReference type="InterPro" id="IPR044774">
    <property type="entry name" value="Suv3_DEXQc"/>
</dbReference>
<evidence type="ECO:0000256" key="1">
    <source>
        <dbReference type="ARBA" id="ARBA00001936"/>
    </source>
</evidence>
<feature type="domain" description="Helicase C-terminal" evidence="13">
    <location>
        <begin position="396"/>
        <end position="562"/>
    </location>
</feature>
<evidence type="ECO:0000259" key="13">
    <source>
        <dbReference type="PROSITE" id="PS51194"/>
    </source>
</evidence>
<name>A0AA88Y0N6_PINIB</name>
<dbReference type="Pfam" id="PF00271">
    <property type="entry name" value="Helicase_C"/>
    <property type="match status" value="1"/>
</dbReference>
<dbReference type="GO" id="GO:0016787">
    <property type="term" value="F:hydrolase activity"/>
    <property type="evidence" value="ECO:0007669"/>
    <property type="project" value="UniProtKB-KW"/>
</dbReference>
<evidence type="ECO:0000313" key="15">
    <source>
        <dbReference type="Proteomes" id="UP001186944"/>
    </source>
</evidence>
<sequence length="739" mass="84618">MLHEIYEYTKDLTFADTRSPEYRLQGVILDISTFRLFQAVRSDKSEKKTNRPFIKNIIHHSGEWDIIVHDEFLISTVELPQGRYSTKKKAKTDIQKIITDIVDAREYQKPVGQDGMGEEITGSKLKLFDVMNALNYFKHKDTVRMVLKENGIKEEALFNRILMSFRHYIRNNIRGLPPDLHVLLSDLTIHQKGSVDGLVPYFLNHALEIFPHLEFMDDLKNTSDLSKPANWYMAARELNRKIIFHAGPTNSGKTYHALQRFKEAERALYCGPLRMLAQEVYKRTNEEGIECDLLTGEERLFVDPDENPANHLSCTVETASVYAHYDVAVIDEIQMIRDSQRGSAWTRVLLGLCANEIHVCGEASAIPIVRNITETTGDEFEIKEYGRLTKLEMSEKPVESFTNIQPGDCIVTFSKKDIYAVCQELEKIGKDAAVIYGGLPPATKRAQAEIFNDPDHSCKILVATDAIGMGLNLNIKRIVFYSVKKIDIAHQEDGSCLRRMANISTSQALQIAGRAGRFGTEYEDGEYTTFHADDYHKLKEILSKQVEPLLLAGLKPSADQVETFSYFMGNSSMKQVLEVFYNITTVDDTNYFLCEMSNFKALSSVIEDVEMTLRMKYFFCSAPVSIKDGAFISSIFLMYSRRCSKGIPTTFDFVCQRTGHPYKYPESLDEQMVLEQTYDALDLYLWLSYRFVDMFPDRLEVKLLRDELEPVILHGIRNLTKLFTSTDKTDKTDKKKSRK</sequence>
<gene>
    <name evidence="14" type="ORF">FSP39_015211</name>
</gene>
<dbReference type="Gene3D" id="3.40.50.300">
    <property type="entry name" value="P-loop containing nucleotide triphosphate hydrolases"/>
    <property type="match status" value="2"/>
</dbReference>
<dbReference type="InterPro" id="IPR055206">
    <property type="entry name" value="DEXQc_SUV3"/>
</dbReference>
<dbReference type="Gene3D" id="1.20.58.1080">
    <property type="match status" value="1"/>
</dbReference>
<dbReference type="Gene3D" id="1.10.1740.140">
    <property type="match status" value="1"/>
</dbReference>
<proteinExistence type="inferred from homology"/>
<dbReference type="Pfam" id="PF18147">
    <property type="entry name" value="Suv3_C_1"/>
    <property type="match status" value="1"/>
</dbReference>
<dbReference type="AlphaFoldDB" id="A0AA88Y0N6"/>
<evidence type="ECO:0000256" key="4">
    <source>
        <dbReference type="ARBA" id="ARBA00008708"/>
    </source>
</evidence>
<comment type="similarity">
    <text evidence="4">Belongs to the helicase family.</text>
</comment>
<dbReference type="GO" id="GO:0005759">
    <property type="term" value="C:mitochondrial matrix"/>
    <property type="evidence" value="ECO:0007669"/>
    <property type="project" value="UniProtKB-SubCell"/>
</dbReference>
<dbReference type="SMART" id="SM00487">
    <property type="entry name" value="DEXDc"/>
    <property type="match status" value="1"/>
</dbReference>
<dbReference type="PANTHER" id="PTHR12131:SF1">
    <property type="entry name" value="ATP-DEPENDENT RNA HELICASE SUPV3L1, MITOCHONDRIAL-RELATED"/>
    <property type="match status" value="1"/>
</dbReference>
<dbReference type="InterPro" id="IPR001650">
    <property type="entry name" value="Helicase_C-like"/>
</dbReference>
<dbReference type="CDD" id="cd18805">
    <property type="entry name" value="SF2_C_suv3"/>
    <property type="match status" value="1"/>
</dbReference>
<keyword evidence="11" id="KW-0496">Mitochondrion</keyword>
<dbReference type="Pfam" id="PF18114">
    <property type="entry name" value="Suv3_N"/>
    <property type="match status" value="1"/>
</dbReference>
<keyword evidence="6" id="KW-0547">Nucleotide-binding</keyword>
<dbReference type="GO" id="GO:0000965">
    <property type="term" value="P:mitochondrial RNA 3'-end processing"/>
    <property type="evidence" value="ECO:0007669"/>
    <property type="project" value="TreeGrafter"/>
</dbReference>
<keyword evidence="10" id="KW-0809">Transit peptide</keyword>